<dbReference type="EMBL" id="GBRH01217445">
    <property type="protein sequence ID" value="JAD80450.1"/>
    <property type="molecule type" value="Transcribed_RNA"/>
</dbReference>
<dbReference type="AlphaFoldDB" id="A0A0A9D471"/>
<dbReference type="PANTHER" id="PTHR31325">
    <property type="entry name" value="OS01G0798800 PROTEIN-RELATED"/>
    <property type="match status" value="1"/>
</dbReference>
<proteinExistence type="predicted"/>
<reference evidence="1" key="2">
    <citation type="journal article" date="2015" name="Data Brief">
        <title>Shoot transcriptome of the giant reed, Arundo donax.</title>
        <authorList>
            <person name="Barrero R.A."/>
            <person name="Guerrero F.D."/>
            <person name="Moolhuijzen P."/>
            <person name="Goolsby J.A."/>
            <person name="Tidwell J."/>
            <person name="Bellgard S.E."/>
            <person name="Bellgard M.I."/>
        </authorList>
    </citation>
    <scope>NUCLEOTIDE SEQUENCE</scope>
    <source>
        <tissue evidence="1">Shoot tissue taken approximately 20 cm above the soil surface</tissue>
    </source>
</reference>
<evidence type="ECO:0008006" key="2">
    <source>
        <dbReference type="Google" id="ProtNLM"/>
    </source>
</evidence>
<evidence type="ECO:0000313" key="1">
    <source>
        <dbReference type="EMBL" id="JAD80450.1"/>
    </source>
</evidence>
<sequence length="160" mass="18348">MLMTGSRQHLFTEAMQHMERILKGELPHYSNELVVKIKNAADKLVKEPKYRTYTLINDACILAGELLKIEDVEKRWKLLYGVWVGMLCYSASMCRGYLHAKSLGEGGEFLSLVWLVISLKGGKTLADKLQMPQPEEDSVLEKKLNEEKQHEDYDLGFDEV</sequence>
<protein>
    <recommendedName>
        <fullName evidence="2">DUF4220 domain-containing protein</fullName>
    </recommendedName>
</protein>
<dbReference type="InterPro" id="IPR007658">
    <property type="entry name" value="DUF594"/>
</dbReference>
<dbReference type="Pfam" id="PF04578">
    <property type="entry name" value="DUF594"/>
    <property type="match status" value="1"/>
</dbReference>
<name>A0A0A9D471_ARUDO</name>
<accession>A0A0A9D471</accession>
<organism evidence="1">
    <name type="scientific">Arundo donax</name>
    <name type="common">Giant reed</name>
    <name type="synonym">Donax arundinaceus</name>
    <dbReference type="NCBI Taxonomy" id="35708"/>
    <lineage>
        <taxon>Eukaryota</taxon>
        <taxon>Viridiplantae</taxon>
        <taxon>Streptophyta</taxon>
        <taxon>Embryophyta</taxon>
        <taxon>Tracheophyta</taxon>
        <taxon>Spermatophyta</taxon>
        <taxon>Magnoliopsida</taxon>
        <taxon>Liliopsida</taxon>
        <taxon>Poales</taxon>
        <taxon>Poaceae</taxon>
        <taxon>PACMAD clade</taxon>
        <taxon>Arundinoideae</taxon>
        <taxon>Arundineae</taxon>
        <taxon>Arundo</taxon>
    </lineage>
</organism>
<reference evidence="1" key="1">
    <citation type="submission" date="2014-09" db="EMBL/GenBank/DDBJ databases">
        <authorList>
            <person name="Magalhaes I.L.F."/>
            <person name="Oliveira U."/>
            <person name="Santos F.R."/>
            <person name="Vidigal T.H.D.A."/>
            <person name="Brescovit A.D."/>
            <person name="Santos A.J."/>
        </authorList>
    </citation>
    <scope>NUCLEOTIDE SEQUENCE</scope>
    <source>
        <tissue evidence="1">Shoot tissue taken approximately 20 cm above the soil surface</tissue>
    </source>
</reference>